<name>W4MAV7_9BACT</name>
<dbReference type="Gene3D" id="3.40.50.1450">
    <property type="entry name" value="HybD-like"/>
    <property type="match status" value="1"/>
</dbReference>
<dbReference type="Proteomes" id="UP000019140">
    <property type="component" value="Unassembled WGS sequence"/>
</dbReference>
<dbReference type="InterPro" id="IPR000671">
    <property type="entry name" value="Peptidase_A31"/>
</dbReference>
<protein>
    <recommendedName>
        <fullName evidence="7">Hydrogenase maturation protease</fullName>
    </recommendedName>
</protein>
<keyword evidence="4" id="KW-0378">Hydrolase</keyword>
<gene>
    <name evidence="5" type="ORF">ETSY2_10750</name>
</gene>
<comment type="caution">
    <text evidence="5">The sequence shown here is derived from an EMBL/GenBank/DDBJ whole genome shotgun (WGS) entry which is preliminary data.</text>
</comment>
<evidence type="ECO:0000256" key="4">
    <source>
        <dbReference type="ARBA" id="ARBA00022801"/>
    </source>
</evidence>
<proteinExistence type="inferred from homology"/>
<evidence type="ECO:0000256" key="3">
    <source>
        <dbReference type="ARBA" id="ARBA00022750"/>
    </source>
</evidence>
<evidence type="ECO:0000256" key="2">
    <source>
        <dbReference type="ARBA" id="ARBA00022670"/>
    </source>
</evidence>
<dbReference type="GO" id="GO:0008047">
    <property type="term" value="F:enzyme activator activity"/>
    <property type="evidence" value="ECO:0007669"/>
    <property type="project" value="InterPro"/>
</dbReference>
<sequence length="163" mass="18654">MCLRDRQLIAGVGYHNLRDLSLGPVLIEQLRQEAWPLGVDIEDLSYGPIGVMHHLDECPRYDRIIFVAGVKRDRQPGRIYCYRWDHGLPDLDDIQARVAEAITGVVSLDNLLIITTYFDKLPQDVIVLEVEAADERWGEGFTPVVEQVIPELVQTIRQHVREV</sequence>
<dbReference type="InterPro" id="IPR023430">
    <property type="entry name" value="Pept_HybD-like_dom_sf"/>
</dbReference>
<dbReference type="GO" id="GO:0004190">
    <property type="term" value="F:aspartic-type endopeptidase activity"/>
    <property type="evidence" value="ECO:0007669"/>
    <property type="project" value="UniProtKB-KW"/>
</dbReference>
<organism evidence="5 6">
    <name type="scientific">Candidatus Entotheonella gemina</name>
    <dbReference type="NCBI Taxonomy" id="1429439"/>
    <lineage>
        <taxon>Bacteria</taxon>
        <taxon>Pseudomonadati</taxon>
        <taxon>Nitrospinota/Tectimicrobiota group</taxon>
        <taxon>Candidatus Tectimicrobiota</taxon>
        <taxon>Candidatus Entotheonellia</taxon>
        <taxon>Candidatus Entotheonellales</taxon>
        <taxon>Candidatus Entotheonellaceae</taxon>
        <taxon>Candidatus Entotheonella</taxon>
    </lineage>
</organism>
<keyword evidence="2" id="KW-0645">Protease</keyword>
<dbReference type="HOGENOM" id="CLU_1624126_0_0_7"/>
<evidence type="ECO:0008006" key="7">
    <source>
        <dbReference type="Google" id="ProtNLM"/>
    </source>
</evidence>
<dbReference type="SUPFAM" id="SSF53163">
    <property type="entry name" value="HybD-like"/>
    <property type="match status" value="1"/>
</dbReference>
<keyword evidence="3" id="KW-0064">Aspartyl protease</keyword>
<comment type="similarity">
    <text evidence="1">Belongs to the peptidase A31 family.</text>
</comment>
<evidence type="ECO:0000313" key="6">
    <source>
        <dbReference type="Proteomes" id="UP000019140"/>
    </source>
</evidence>
<dbReference type="PANTHER" id="PTHR30302:SF1">
    <property type="entry name" value="HYDROGENASE 2 MATURATION PROTEASE"/>
    <property type="match status" value="1"/>
</dbReference>
<dbReference type="AlphaFoldDB" id="W4MAV7"/>
<dbReference type="NCBIfam" id="TIGR00072">
    <property type="entry name" value="hydrog_prot"/>
    <property type="match status" value="1"/>
</dbReference>
<dbReference type="GO" id="GO:0016485">
    <property type="term" value="P:protein processing"/>
    <property type="evidence" value="ECO:0007669"/>
    <property type="project" value="TreeGrafter"/>
</dbReference>
<dbReference type="PANTHER" id="PTHR30302">
    <property type="entry name" value="HYDROGENASE 1 MATURATION PROTEASE"/>
    <property type="match status" value="1"/>
</dbReference>
<reference evidence="5 6" key="1">
    <citation type="journal article" date="2014" name="Nature">
        <title>An environmental bacterial taxon with a large and distinct metabolic repertoire.</title>
        <authorList>
            <person name="Wilson M.C."/>
            <person name="Mori T."/>
            <person name="Ruckert C."/>
            <person name="Uria A.R."/>
            <person name="Helf M.J."/>
            <person name="Takada K."/>
            <person name="Gernert C."/>
            <person name="Steffens U.A."/>
            <person name="Heycke N."/>
            <person name="Schmitt S."/>
            <person name="Rinke C."/>
            <person name="Helfrich E.J."/>
            <person name="Brachmann A.O."/>
            <person name="Gurgui C."/>
            <person name="Wakimoto T."/>
            <person name="Kracht M."/>
            <person name="Crusemann M."/>
            <person name="Hentschel U."/>
            <person name="Abe I."/>
            <person name="Matsunaga S."/>
            <person name="Kalinowski J."/>
            <person name="Takeyama H."/>
            <person name="Piel J."/>
        </authorList>
    </citation>
    <scope>NUCLEOTIDE SEQUENCE [LARGE SCALE GENOMIC DNA]</scope>
    <source>
        <strain evidence="6">TSY2</strain>
    </source>
</reference>
<accession>W4MAV7</accession>
<evidence type="ECO:0000256" key="1">
    <source>
        <dbReference type="ARBA" id="ARBA00006814"/>
    </source>
</evidence>
<dbReference type="EMBL" id="AZHX01000435">
    <property type="protein sequence ID" value="ETX07514.1"/>
    <property type="molecule type" value="Genomic_DNA"/>
</dbReference>
<evidence type="ECO:0000313" key="5">
    <source>
        <dbReference type="EMBL" id="ETX07514.1"/>
    </source>
</evidence>
<keyword evidence="6" id="KW-1185">Reference proteome</keyword>